<keyword evidence="3" id="KW-1185">Reference proteome</keyword>
<accession>A0A1G8Q0E1</accession>
<organism evidence="2 3">
    <name type="scientific">Nonomuraea jiangxiensis</name>
    <dbReference type="NCBI Taxonomy" id="633440"/>
    <lineage>
        <taxon>Bacteria</taxon>
        <taxon>Bacillati</taxon>
        <taxon>Actinomycetota</taxon>
        <taxon>Actinomycetes</taxon>
        <taxon>Streptosporangiales</taxon>
        <taxon>Streptosporangiaceae</taxon>
        <taxon>Nonomuraea</taxon>
    </lineage>
</organism>
<dbReference type="SUPFAM" id="SSF51126">
    <property type="entry name" value="Pectin lyase-like"/>
    <property type="match status" value="1"/>
</dbReference>
<dbReference type="AlphaFoldDB" id="A0A1G8Q0E1"/>
<proteinExistence type="predicted"/>
<reference evidence="2 3" key="1">
    <citation type="submission" date="2016-10" db="EMBL/GenBank/DDBJ databases">
        <authorList>
            <person name="de Groot N.N."/>
        </authorList>
    </citation>
    <scope>NUCLEOTIDE SEQUENCE [LARGE SCALE GENOMIC DNA]</scope>
    <source>
        <strain evidence="2 3">CGMCC 4.6533</strain>
    </source>
</reference>
<name>A0A1G8Q0E1_9ACTN</name>
<feature type="region of interest" description="Disordered" evidence="1">
    <location>
        <begin position="153"/>
        <end position="202"/>
    </location>
</feature>
<evidence type="ECO:0000313" key="2">
    <source>
        <dbReference type="EMBL" id="SDI97570.1"/>
    </source>
</evidence>
<evidence type="ECO:0000256" key="1">
    <source>
        <dbReference type="SAM" id="MobiDB-lite"/>
    </source>
</evidence>
<dbReference type="OrthoDB" id="505641at2"/>
<sequence length="421" mass="43945">MDHLLRTPSLAYRLLVAGVAGLLSLGSVLAFQGSTAAAAAAPPADFRFMISSNADRSDAVPLTTNYAVSGKVAVFLQADKPLTSVDFHLDDATRKKAPTRVDTAAPFDFTGEVTGGEAKLLDSATLANGRHVFTAYVVRKDGTKKLLNATVKVVNGGTPKPSPTPTASPKPTTSPTGSPPPATGFPNEKNTGVPSGVTLKPSGSITVTTAGTVIDAMNITGTVNIKAANVTIKRSRISAGTGLYPIRVTSGNVVVEDTEISGGTSAAVCCGNYTLRRVNIHDVFEGPRVGNNTTIEKSYLHHLKRCSGCHIDAVQSTGGTNITLKGNNIQAYNPTLKDPMNAAFQFGEENAPVRNCVVDGNLMNGGNYTVNGGGGKTTGAQCTFTNNKFQRDFRYGATGNLHSGVKWAASNVWFDTGAPIR</sequence>
<dbReference type="RefSeq" id="WP_090932934.1">
    <property type="nucleotide sequence ID" value="NZ_FNDJ01000008.1"/>
</dbReference>
<dbReference type="InterPro" id="IPR011050">
    <property type="entry name" value="Pectin_lyase_fold/virulence"/>
</dbReference>
<gene>
    <name evidence="2" type="ORF">SAMN05421869_10875</name>
</gene>
<evidence type="ECO:0008006" key="4">
    <source>
        <dbReference type="Google" id="ProtNLM"/>
    </source>
</evidence>
<dbReference type="Proteomes" id="UP000199202">
    <property type="component" value="Unassembled WGS sequence"/>
</dbReference>
<dbReference type="STRING" id="633440.SAMN05421869_10875"/>
<evidence type="ECO:0000313" key="3">
    <source>
        <dbReference type="Proteomes" id="UP000199202"/>
    </source>
</evidence>
<protein>
    <recommendedName>
        <fullName evidence="4">Right handed beta helix region</fullName>
    </recommendedName>
</protein>
<dbReference type="EMBL" id="FNDJ01000008">
    <property type="protein sequence ID" value="SDI97570.1"/>
    <property type="molecule type" value="Genomic_DNA"/>
</dbReference>